<accession>A0A0L0SR71</accession>
<organism evidence="2 3">
    <name type="scientific">Allomyces macrogynus (strain ATCC 38327)</name>
    <name type="common">Allomyces javanicus var. macrogynus</name>
    <dbReference type="NCBI Taxonomy" id="578462"/>
    <lineage>
        <taxon>Eukaryota</taxon>
        <taxon>Fungi</taxon>
        <taxon>Fungi incertae sedis</taxon>
        <taxon>Blastocladiomycota</taxon>
        <taxon>Blastocladiomycetes</taxon>
        <taxon>Blastocladiales</taxon>
        <taxon>Blastocladiaceae</taxon>
        <taxon>Allomyces</taxon>
    </lineage>
</organism>
<dbReference type="Proteomes" id="UP000054350">
    <property type="component" value="Unassembled WGS sequence"/>
</dbReference>
<evidence type="ECO:0000313" key="2">
    <source>
        <dbReference type="EMBL" id="KNE64874.1"/>
    </source>
</evidence>
<evidence type="ECO:0000256" key="1">
    <source>
        <dbReference type="SAM" id="SignalP"/>
    </source>
</evidence>
<feature type="chain" id="PRO_5005548110" description="Secreted protein" evidence="1">
    <location>
        <begin position="22"/>
        <end position="146"/>
    </location>
</feature>
<dbReference type="AlphaFoldDB" id="A0A0L0SR71"/>
<gene>
    <name evidence="2" type="ORF">AMAG_10207</name>
</gene>
<reference evidence="3" key="2">
    <citation type="submission" date="2009-11" db="EMBL/GenBank/DDBJ databases">
        <title>The Genome Sequence of Allomyces macrogynus strain ATCC 38327.</title>
        <authorList>
            <consortium name="The Broad Institute Genome Sequencing Platform"/>
            <person name="Russ C."/>
            <person name="Cuomo C."/>
            <person name="Shea T."/>
            <person name="Young S.K."/>
            <person name="Zeng Q."/>
            <person name="Koehrsen M."/>
            <person name="Haas B."/>
            <person name="Borodovsky M."/>
            <person name="Guigo R."/>
            <person name="Alvarado L."/>
            <person name="Berlin A."/>
            <person name="Borenstein D."/>
            <person name="Chen Z."/>
            <person name="Engels R."/>
            <person name="Freedman E."/>
            <person name="Gellesch M."/>
            <person name="Goldberg J."/>
            <person name="Griggs A."/>
            <person name="Gujja S."/>
            <person name="Heiman D."/>
            <person name="Hepburn T."/>
            <person name="Howarth C."/>
            <person name="Jen D."/>
            <person name="Larson L."/>
            <person name="Lewis B."/>
            <person name="Mehta T."/>
            <person name="Park D."/>
            <person name="Pearson M."/>
            <person name="Roberts A."/>
            <person name="Saif S."/>
            <person name="Shenoy N."/>
            <person name="Sisk P."/>
            <person name="Stolte C."/>
            <person name="Sykes S."/>
            <person name="Walk T."/>
            <person name="White J."/>
            <person name="Yandava C."/>
            <person name="Burger G."/>
            <person name="Gray M.W."/>
            <person name="Holland P.W.H."/>
            <person name="King N."/>
            <person name="Lang F.B.F."/>
            <person name="Roger A.J."/>
            <person name="Ruiz-Trillo I."/>
            <person name="Lander E."/>
            <person name="Nusbaum C."/>
        </authorList>
    </citation>
    <scope>NUCLEOTIDE SEQUENCE [LARGE SCALE GENOMIC DNA]</scope>
    <source>
        <strain evidence="3">ATCC 38327</strain>
    </source>
</reference>
<reference evidence="2 3" key="1">
    <citation type="submission" date="2009-11" db="EMBL/GenBank/DDBJ databases">
        <title>Annotation of Allomyces macrogynus ATCC 38327.</title>
        <authorList>
            <consortium name="The Broad Institute Genome Sequencing Platform"/>
            <person name="Russ C."/>
            <person name="Cuomo C."/>
            <person name="Burger G."/>
            <person name="Gray M.W."/>
            <person name="Holland P.W.H."/>
            <person name="King N."/>
            <person name="Lang F.B.F."/>
            <person name="Roger A.J."/>
            <person name="Ruiz-Trillo I."/>
            <person name="Young S.K."/>
            <person name="Zeng Q."/>
            <person name="Gargeya S."/>
            <person name="Fitzgerald M."/>
            <person name="Haas B."/>
            <person name="Abouelleil A."/>
            <person name="Alvarado L."/>
            <person name="Arachchi H.M."/>
            <person name="Berlin A."/>
            <person name="Chapman S.B."/>
            <person name="Gearin G."/>
            <person name="Goldberg J."/>
            <person name="Griggs A."/>
            <person name="Gujja S."/>
            <person name="Hansen M."/>
            <person name="Heiman D."/>
            <person name="Howarth C."/>
            <person name="Larimer J."/>
            <person name="Lui A."/>
            <person name="MacDonald P.J.P."/>
            <person name="McCowen C."/>
            <person name="Montmayeur A."/>
            <person name="Murphy C."/>
            <person name="Neiman D."/>
            <person name="Pearson M."/>
            <person name="Priest M."/>
            <person name="Roberts A."/>
            <person name="Saif S."/>
            <person name="Shea T."/>
            <person name="Sisk P."/>
            <person name="Stolte C."/>
            <person name="Sykes S."/>
            <person name="Wortman J."/>
            <person name="Nusbaum C."/>
            <person name="Birren B."/>
        </authorList>
    </citation>
    <scope>NUCLEOTIDE SEQUENCE [LARGE SCALE GENOMIC DNA]</scope>
    <source>
        <strain evidence="2 3">ATCC 38327</strain>
    </source>
</reference>
<keyword evidence="1" id="KW-0732">Signal</keyword>
<feature type="signal peptide" evidence="1">
    <location>
        <begin position="1"/>
        <end position="21"/>
    </location>
</feature>
<protein>
    <recommendedName>
        <fullName evidence="4">Secreted protein</fullName>
    </recommendedName>
</protein>
<dbReference type="OrthoDB" id="10300559at2759"/>
<dbReference type="VEuPathDB" id="FungiDB:AMAG_10207"/>
<evidence type="ECO:0000313" key="3">
    <source>
        <dbReference type="Proteomes" id="UP000054350"/>
    </source>
</evidence>
<keyword evidence="3" id="KW-1185">Reference proteome</keyword>
<dbReference type="EMBL" id="GG745345">
    <property type="protein sequence ID" value="KNE64874.1"/>
    <property type="molecule type" value="Genomic_DNA"/>
</dbReference>
<evidence type="ECO:0008006" key="4">
    <source>
        <dbReference type="Google" id="ProtNLM"/>
    </source>
</evidence>
<name>A0A0L0SR71_ALLM3</name>
<sequence length="146" mass="15999">MLNVNQLLLVTLVALIAIVAASPAPQAPAPESTPVEHPPNDPLISIFYANEPMRSTVQVLGDYATATGQCRGLEGREDGFIYMHTWPTYDNLRPAWKVRLYRDWGCVGAPAAELTVYDGVRPHIPMADPADRSKPLVVKSVSFVPF</sequence>
<proteinExistence type="predicted"/>